<sequence length="22" mass="2707">MIKIINYNAKYIIFSLLMTFRN</sequence>
<keyword evidence="2" id="KW-1185">Reference proteome</keyword>
<dbReference type="Proteomes" id="UP000183832">
    <property type="component" value="Unassembled WGS sequence"/>
</dbReference>
<gene>
    <name evidence="1" type="ORF">CLUMA_CG012513</name>
</gene>
<dbReference type="EMBL" id="CVRI01000049">
    <property type="protein sequence ID" value="CRK99202.1"/>
    <property type="molecule type" value="Genomic_DNA"/>
</dbReference>
<protein>
    <submittedName>
        <fullName evidence="1">CLUMA_CG012513, isoform A</fullName>
    </submittedName>
</protein>
<organism evidence="1 2">
    <name type="scientific">Clunio marinus</name>
    <dbReference type="NCBI Taxonomy" id="568069"/>
    <lineage>
        <taxon>Eukaryota</taxon>
        <taxon>Metazoa</taxon>
        <taxon>Ecdysozoa</taxon>
        <taxon>Arthropoda</taxon>
        <taxon>Hexapoda</taxon>
        <taxon>Insecta</taxon>
        <taxon>Pterygota</taxon>
        <taxon>Neoptera</taxon>
        <taxon>Endopterygota</taxon>
        <taxon>Diptera</taxon>
        <taxon>Nematocera</taxon>
        <taxon>Chironomoidea</taxon>
        <taxon>Chironomidae</taxon>
        <taxon>Clunio</taxon>
    </lineage>
</organism>
<evidence type="ECO:0000313" key="1">
    <source>
        <dbReference type="EMBL" id="CRK99202.1"/>
    </source>
</evidence>
<name>A0A1J1IHF7_9DIPT</name>
<evidence type="ECO:0000313" key="2">
    <source>
        <dbReference type="Proteomes" id="UP000183832"/>
    </source>
</evidence>
<proteinExistence type="predicted"/>
<reference evidence="1 2" key="1">
    <citation type="submission" date="2015-04" db="EMBL/GenBank/DDBJ databases">
        <authorList>
            <person name="Syromyatnikov M.Y."/>
            <person name="Popov V.N."/>
        </authorList>
    </citation>
    <scope>NUCLEOTIDE SEQUENCE [LARGE SCALE GENOMIC DNA]</scope>
</reference>
<dbReference type="AlphaFoldDB" id="A0A1J1IHF7"/>
<accession>A0A1J1IHF7</accession>